<dbReference type="Proteomes" id="UP000265566">
    <property type="component" value="Chromosome 2"/>
</dbReference>
<evidence type="ECO:0000313" key="2">
    <source>
        <dbReference type="Proteomes" id="UP000265566"/>
    </source>
</evidence>
<reference evidence="2" key="1">
    <citation type="journal article" date="2018" name="Nat. Plants">
        <title>Whole-genome landscape of Medicago truncatula symbiotic genes.</title>
        <authorList>
            <person name="Pecrix Y."/>
            <person name="Staton S.E."/>
            <person name="Sallet E."/>
            <person name="Lelandais-Briere C."/>
            <person name="Moreau S."/>
            <person name="Carrere S."/>
            <person name="Blein T."/>
            <person name="Jardinaud M.F."/>
            <person name="Latrasse D."/>
            <person name="Zouine M."/>
            <person name="Zahm M."/>
            <person name="Kreplak J."/>
            <person name="Mayjonade B."/>
            <person name="Satge C."/>
            <person name="Perez M."/>
            <person name="Cauet S."/>
            <person name="Marande W."/>
            <person name="Chantry-Darmon C."/>
            <person name="Lopez-Roques C."/>
            <person name="Bouchez O."/>
            <person name="Berard A."/>
            <person name="Debelle F."/>
            <person name="Munos S."/>
            <person name="Bendahmane A."/>
            <person name="Berges H."/>
            <person name="Niebel A."/>
            <person name="Buitink J."/>
            <person name="Frugier F."/>
            <person name="Benhamed M."/>
            <person name="Crespi M."/>
            <person name="Gouzy J."/>
            <person name="Gamas P."/>
        </authorList>
    </citation>
    <scope>NUCLEOTIDE SEQUENCE [LARGE SCALE GENOMIC DNA]</scope>
    <source>
        <strain evidence="2">cv. Jemalong A17</strain>
    </source>
</reference>
<dbReference type="EMBL" id="PSQE01000002">
    <property type="protein sequence ID" value="RHN73789.1"/>
    <property type="molecule type" value="Genomic_DNA"/>
</dbReference>
<dbReference type="AlphaFoldDB" id="A0A396J6I2"/>
<organism evidence="1 2">
    <name type="scientific">Medicago truncatula</name>
    <name type="common">Barrel medic</name>
    <name type="synonym">Medicago tribuloides</name>
    <dbReference type="NCBI Taxonomy" id="3880"/>
    <lineage>
        <taxon>Eukaryota</taxon>
        <taxon>Viridiplantae</taxon>
        <taxon>Streptophyta</taxon>
        <taxon>Embryophyta</taxon>
        <taxon>Tracheophyta</taxon>
        <taxon>Spermatophyta</taxon>
        <taxon>Magnoliopsida</taxon>
        <taxon>eudicotyledons</taxon>
        <taxon>Gunneridae</taxon>
        <taxon>Pentapetalae</taxon>
        <taxon>rosids</taxon>
        <taxon>fabids</taxon>
        <taxon>Fabales</taxon>
        <taxon>Fabaceae</taxon>
        <taxon>Papilionoideae</taxon>
        <taxon>50 kb inversion clade</taxon>
        <taxon>NPAAA clade</taxon>
        <taxon>Hologalegina</taxon>
        <taxon>IRL clade</taxon>
        <taxon>Trifolieae</taxon>
        <taxon>Medicago</taxon>
    </lineage>
</organism>
<name>A0A396J6I2_MEDTR</name>
<accession>A0A396J6I2</accession>
<dbReference type="Gramene" id="rna9652">
    <property type="protein sequence ID" value="RHN73789.1"/>
    <property type="gene ID" value="gene9652"/>
</dbReference>
<comment type="caution">
    <text evidence="1">The sequence shown here is derived from an EMBL/GenBank/DDBJ whole genome shotgun (WGS) entry which is preliminary data.</text>
</comment>
<sequence>MHLIHNFSLKTYYFKCLKNVLEVHINISHKINEKMDGVIDEWTKTS</sequence>
<protein>
    <submittedName>
        <fullName evidence="1">Uncharacterized protein</fullName>
    </submittedName>
</protein>
<evidence type="ECO:0000313" key="1">
    <source>
        <dbReference type="EMBL" id="RHN73789.1"/>
    </source>
</evidence>
<gene>
    <name evidence="1" type="ORF">MtrunA17_Chr2g0302331</name>
</gene>
<proteinExistence type="predicted"/>